<organism evidence="1 2">
    <name type="scientific">Sphingobacterium oryzagri</name>
    <dbReference type="NCBI Taxonomy" id="3025669"/>
    <lineage>
        <taxon>Bacteria</taxon>
        <taxon>Pseudomonadati</taxon>
        <taxon>Bacteroidota</taxon>
        <taxon>Sphingobacteriia</taxon>
        <taxon>Sphingobacteriales</taxon>
        <taxon>Sphingobacteriaceae</taxon>
        <taxon>Sphingobacterium</taxon>
    </lineage>
</organism>
<evidence type="ECO:0008006" key="3">
    <source>
        <dbReference type="Google" id="ProtNLM"/>
    </source>
</evidence>
<gene>
    <name evidence="1" type="ORF">PQ465_11675</name>
</gene>
<sequence>MKRSYVILMVIILVPSILMLLNKQGLSAKIEDNMAFSETLSTYGLFKGELFDLTPCNEAISIEIASSLFTDYAEKQRIILLPKDKKMKANGDGLPEFPDGTIIAKTFFYPKMIGENPNGKHILETRLLIKNKEKWNAATYKWDKNQQEAYLLTDGSTEPVAFTDKNGNRRTIAYKIPSRADCSSCHRQRNKILPIGPKLRNLNIDVVRDNQTINQLVYLKRKEKLHIGSTDEIDRISSYSEESEPIHNRARAYLDINCAHCHSPEGTAGITLLDLRYETPIQETGIWLKQGKISARMQVTGELHMPQKGTTMIHKEGVHLILDYIDNLNQMHGR</sequence>
<keyword evidence="2" id="KW-1185">Reference proteome</keyword>
<reference evidence="1 2" key="1">
    <citation type="submission" date="2023-02" db="EMBL/GenBank/DDBJ databases">
        <title>Genome sequence of Sphingobacterium sp. KACC 22765.</title>
        <authorList>
            <person name="Kim S."/>
            <person name="Heo J."/>
            <person name="Kwon S.-W."/>
        </authorList>
    </citation>
    <scope>NUCLEOTIDE SEQUENCE [LARGE SCALE GENOMIC DNA]</scope>
    <source>
        <strain evidence="1 2">KACC 22765</strain>
    </source>
</reference>
<dbReference type="EMBL" id="CP117880">
    <property type="protein sequence ID" value="WDF66966.1"/>
    <property type="molecule type" value="Genomic_DNA"/>
</dbReference>
<name>A0ABY7WBB8_9SPHI</name>
<evidence type="ECO:0000313" key="2">
    <source>
        <dbReference type="Proteomes" id="UP001221558"/>
    </source>
</evidence>
<dbReference type="RefSeq" id="WP_274265706.1">
    <property type="nucleotide sequence ID" value="NZ_CP117880.1"/>
</dbReference>
<evidence type="ECO:0000313" key="1">
    <source>
        <dbReference type="EMBL" id="WDF66966.1"/>
    </source>
</evidence>
<protein>
    <recommendedName>
        <fullName evidence="3">Repeat protein (TIGR03806 family)</fullName>
    </recommendedName>
</protein>
<proteinExistence type="predicted"/>
<accession>A0ABY7WBB8</accession>
<dbReference type="Proteomes" id="UP001221558">
    <property type="component" value="Chromosome"/>
</dbReference>